<accession>Q2NPE4</accession>
<proteinExistence type="predicted"/>
<keyword evidence="4" id="KW-1185">Reference proteome</keyword>
<keyword evidence="1" id="KW-0175">Coiled coil</keyword>
<feature type="region of interest" description="Disordered" evidence="2">
    <location>
        <begin position="1"/>
        <end position="25"/>
    </location>
</feature>
<dbReference type="RefSeq" id="YP_453605.1">
    <property type="nucleotide sequence ID" value="NC_007709.1"/>
</dbReference>
<evidence type="ECO:0000256" key="1">
    <source>
        <dbReference type="SAM" id="Coils"/>
    </source>
</evidence>
<organism evidence="3 4">
    <name type="scientific">Xanthomonas phage OP1</name>
    <dbReference type="NCBI Taxonomy" id="2994040"/>
    <lineage>
        <taxon>Viruses</taxon>
        <taxon>Duplodnaviria</taxon>
        <taxon>Heunggongvirae</taxon>
        <taxon>Uroviricota</taxon>
        <taxon>Caudoviricetes</taxon>
        <taxon>Xipdecavirus</taxon>
        <taxon>Xipdecavirus OP1</taxon>
    </lineage>
</organism>
<feature type="coiled-coil region" evidence="1">
    <location>
        <begin position="27"/>
        <end position="54"/>
    </location>
</feature>
<sequence>MTDMLNREILTPHKQHTNRQQMTMPYREEIRRRHDEALANVRQLRKQAAHLNSMGLWKEAAKFDRKANELARKSLDLVDDMYPGSDWWQA</sequence>
<evidence type="ECO:0000256" key="2">
    <source>
        <dbReference type="SAM" id="MobiDB-lite"/>
    </source>
</evidence>
<dbReference type="Proteomes" id="UP000002079">
    <property type="component" value="Segment"/>
</dbReference>
<evidence type="ECO:0000313" key="4">
    <source>
        <dbReference type="Proteomes" id="UP000002079"/>
    </source>
</evidence>
<reference evidence="3 4" key="1">
    <citation type="journal article" date="2006" name="J. Gen. Plant Pathol.">
        <title>Bacteriophage OP1, lytic for Xanthomonas oryzae pv. oryzae, changes its host range by duplication and deletion of the small domain in the deduced tail fiber gene.</title>
        <authorList>
            <person name="Inoue Y."/>
            <person name="Matsuura T."/>
            <person name="Ohara T."/>
            <person name="Azegami K."/>
        </authorList>
    </citation>
    <scope>NUCLEOTIDE SEQUENCE [LARGE SCALE GENOMIC DNA]</scope>
</reference>
<dbReference type="EMBL" id="AP008979">
    <property type="protein sequence ID" value="BAE72752.1"/>
    <property type="molecule type" value="Genomic_DNA"/>
</dbReference>
<dbReference type="OrthoDB" id="37732at10239"/>
<reference evidence="4" key="2">
    <citation type="journal article" date="2006" name="J. Gen. Plant Pathol.">
        <title>Bacteriophage OP1, lytic for Xanthomonas oryzae pv. oryzae, changes its host range by duplication and deletion of the small domain in the deduced tail fiber gene..</title>
        <authorList>
            <person name="Inoue Y."/>
            <person name="Matsuura T."/>
            <person name="Ohara T."/>
            <person name="Azegami K."/>
        </authorList>
    </citation>
    <scope>NUCLEOTIDE SEQUENCE [LARGE SCALE GENOMIC DNA]</scope>
</reference>
<dbReference type="GeneID" id="5142495"/>
<name>Q2NPE4_9CAUD</name>
<protein>
    <submittedName>
        <fullName evidence="3">Uncharacterized protein</fullName>
    </submittedName>
</protein>
<evidence type="ECO:0000313" key="3">
    <source>
        <dbReference type="EMBL" id="BAE72752.1"/>
    </source>
</evidence>
<dbReference type="KEGG" id="vg:5142495"/>